<evidence type="ECO:0000313" key="5">
    <source>
        <dbReference type="Proteomes" id="UP000756530"/>
    </source>
</evidence>
<proteinExistence type="predicted"/>
<evidence type="ECO:0000259" key="3">
    <source>
        <dbReference type="Pfam" id="PF12804"/>
    </source>
</evidence>
<feature type="domain" description="MobA-like NTP transferase" evidence="3">
    <location>
        <begin position="9"/>
        <end position="132"/>
    </location>
</feature>
<dbReference type="InterPro" id="IPR050065">
    <property type="entry name" value="GlmU-like"/>
</dbReference>
<name>A0ABS6T6T9_9RHOB</name>
<organism evidence="4 5">
    <name type="scientific">Maritimibacter dapengensis</name>
    <dbReference type="NCBI Taxonomy" id="2836868"/>
    <lineage>
        <taxon>Bacteria</taxon>
        <taxon>Pseudomonadati</taxon>
        <taxon>Pseudomonadota</taxon>
        <taxon>Alphaproteobacteria</taxon>
        <taxon>Rhodobacterales</taxon>
        <taxon>Roseobacteraceae</taxon>
        <taxon>Maritimibacter</taxon>
    </lineage>
</organism>
<dbReference type="InterPro" id="IPR025877">
    <property type="entry name" value="MobA-like_NTP_Trfase"/>
</dbReference>
<comment type="caution">
    <text evidence="4">The sequence shown here is derived from an EMBL/GenBank/DDBJ whole genome shotgun (WGS) entry which is preliminary data.</text>
</comment>
<reference evidence="4 5" key="1">
    <citation type="submission" date="2021-05" db="EMBL/GenBank/DDBJ databases">
        <title>Culturable bacteria isolated from Daya Bay.</title>
        <authorList>
            <person name="Zheng W."/>
            <person name="Yu S."/>
            <person name="Huang Y."/>
        </authorList>
    </citation>
    <scope>NUCLEOTIDE SEQUENCE [LARGE SCALE GENOMIC DNA]</scope>
    <source>
        <strain evidence="4 5">DP4N28-5</strain>
    </source>
</reference>
<protein>
    <submittedName>
        <fullName evidence="4">Nucleotidyltransferase family protein</fullName>
    </submittedName>
</protein>
<gene>
    <name evidence="4" type="ORF">KJP28_14015</name>
</gene>
<dbReference type="CDD" id="cd06422">
    <property type="entry name" value="NTP_transferase_like_1"/>
    <property type="match status" value="1"/>
</dbReference>
<dbReference type="PANTHER" id="PTHR43584">
    <property type="entry name" value="NUCLEOTIDYL TRANSFERASE"/>
    <property type="match status" value="1"/>
</dbReference>
<dbReference type="PANTHER" id="PTHR43584:SF8">
    <property type="entry name" value="N-ACETYLMURAMATE ALPHA-1-PHOSPHATE URIDYLYLTRANSFERASE"/>
    <property type="match status" value="1"/>
</dbReference>
<evidence type="ECO:0000256" key="1">
    <source>
        <dbReference type="ARBA" id="ARBA00022679"/>
    </source>
</evidence>
<evidence type="ECO:0000256" key="2">
    <source>
        <dbReference type="ARBA" id="ARBA00022842"/>
    </source>
</evidence>
<keyword evidence="5" id="KW-1185">Reference proteome</keyword>
<evidence type="ECO:0000313" key="4">
    <source>
        <dbReference type="EMBL" id="MBV7380042.1"/>
    </source>
</evidence>
<dbReference type="EMBL" id="JAHUZE010000003">
    <property type="protein sequence ID" value="MBV7380042.1"/>
    <property type="molecule type" value="Genomic_DNA"/>
</dbReference>
<dbReference type="Pfam" id="PF12804">
    <property type="entry name" value="NTP_transf_3"/>
    <property type="match status" value="1"/>
</dbReference>
<sequence length="231" mass="24870">MRDRPDAVMIFAAGFGTRMGSLTQDRPKPMLEVGGQPLIDHALDLIRAAGIKTVVANLHFKPDVLAAHLAPKGVALSLEPERILETGGGLRQARTLLGSDPVFTLNSDAVWTGQNPLTRLAQAWNPQEMDALLMLLEPQDANGHTGPGDFLRDGDGRLSRGPGLIYSGAQIIKTDGLDAIREDVFSLNLLWDQMLTHDRLFGIVHKGGWCDVGRPEGIALAESLLQSAGDV</sequence>
<keyword evidence="2" id="KW-0460">Magnesium</keyword>
<dbReference type="RefSeq" id="WP_218393238.1">
    <property type="nucleotide sequence ID" value="NZ_JAHUZE010000003.1"/>
</dbReference>
<accession>A0ABS6T6T9</accession>
<keyword evidence="1" id="KW-0808">Transferase</keyword>
<dbReference type="Proteomes" id="UP000756530">
    <property type="component" value="Unassembled WGS sequence"/>
</dbReference>